<protein>
    <recommendedName>
        <fullName evidence="1">Albumin domain-containing protein</fullName>
    </recommendedName>
</protein>
<evidence type="ECO:0000313" key="2">
    <source>
        <dbReference type="EMBL" id="MBX45140.1"/>
    </source>
</evidence>
<dbReference type="EMBL" id="GGEC01064656">
    <property type="protein sequence ID" value="MBX45140.1"/>
    <property type="molecule type" value="Transcribed_RNA"/>
</dbReference>
<dbReference type="AlphaFoldDB" id="A0A2P2NRV4"/>
<dbReference type="PROSITE" id="PS51438">
    <property type="entry name" value="ALBUMIN_2"/>
    <property type="match status" value="1"/>
</dbReference>
<name>A0A2P2NRV4_RHIMU</name>
<accession>A0A2P2NRV4</accession>
<organism evidence="2">
    <name type="scientific">Rhizophora mucronata</name>
    <name type="common">Asiatic mangrove</name>
    <dbReference type="NCBI Taxonomy" id="61149"/>
    <lineage>
        <taxon>Eukaryota</taxon>
        <taxon>Viridiplantae</taxon>
        <taxon>Streptophyta</taxon>
        <taxon>Embryophyta</taxon>
        <taxon>Tracheophyta</taxon>
        <taxon>Spermatophyta</taxon>
        <taxon>Magnoliopsida</taxon>
        <taxon>eudicotyledons</taxon>
        <taxon>Gunneridae</taxon>
        <taxon>Pentapetalae</taxon>
        <taxon>rosids</taxon>
        <taxon>fabids</taxon>
        <taxon>Malpighiales</taxon>
        <taxon>Rhizophoraceae</taxon>
        <taxon>Rhizophora</taxon>
    </lineage>
</organism>
<evidence type="ECO:0000259" key="1">
    <source>
        <dbReference type="PROSITE" id="PS51438"/>
    </source>
</evidence>
<reference evidence="2" key="1">
    <citation type="submission" date="2018-02" db="EMBL/GenBank/DDBJ databases">
        <title>Rhizophora mucronata_Transcriptome.</title>
        <authorList>
            <person name="Meera S.P."/>
            <person name="Sreeshan A."/>
            <person name="Augustine A."/>
        </authorList>
    </citation>
    <scope>NUCLEOTIDE SEQUENCE</scope>
    <source>
        <tissue evidence="2">Leaf</tissue>
    </source>
</reference>
<sequence length="47" mass="5310">MQKCCSAAIEDVCAQHVGPSMNAIVYARYFGRLQINKNEGKQYMQLT</sequence>
<dbReference type="GO" id="GO:0005615">
    <property type="term" value="C:extracellular space"/>
    <property type="evidence" value="ECO:0007669"/>
    <property type="project" value="InterPro"/>
</dbReference>
<feature type="domain" description="Albumin" evidence="1">
    <location>
        <begin position="1"/>
        <end position="23"/>
    </location>
</feature>
<proteinExistence type="predicted"/>
<dbReference type="InterPro" id="IPR014760">
    <property type="entry name" value="Serum_albumin_N"/>
</dbReference>